<dbReference type="InterPro" id="IPR028082">
    <property type="entry name" value="Peripla_BP_I"/>
</dbReference>
<gene>
    <name evidence="5" type="primary">livK</name>
    <name evidence="5" type="ORF">SIID45300_03273</name>
</gene>
<dbReference type="PANTHER" id="PTHR47235">
    <property type="entry name" value="BLR6548 PROTEIN"/>
    <property type="match status" value="1"/>
</dbReference>
<feature type="domain" description="Leucine-binding protein" evidence="4">
    <location>
        <begin position="28"/>
        <end position="381"/>
    </location>
</feature>
<keyword evidence="6" id="KW-1185">Reference proteome</keyword>
<reference evidence="5 6" key="2">
    <citation type="submission" date="2024-09" db="EMBL/GenBank/DDBJ databases">
        <title>Draft genome sequence of Candidatus Magnetaquicoccaceae bacterium FCR-1.</title>
        <authorList>
            <person name="Shimoshige H."/>
            <person name="Shimamura S."/>
            <person name="Taoka A."/>
            <person name="Kobayashi H."/>
            <person name="Maekawa T."/>
        </authorList>
    </citation>
    <scope>NUCLEOTIDE SEQUENCE [LARGE SCALE GENOMIC DNA]</scope>
    <source>
        <strain evidence="5 6">FCR-1</strain>
    </source>
</reference>
<evidence type="ECO:0000256" key="2">
    <source>
        <dbReference type="ARBA" id="ARBA00022729"/>
    </source>
</evidence>
<evidence type="ECO:0000259" key="4">
    <source>
        <dbReference type="Pfam" id="PF13458"/>
    </source>
</evidence>
<dbReference type="Pfam" id="PF13458">
    <property type="entry name" value="Peripla_BP_6"/>
    <property type="match status" value="1"/>
</dbReference>
<reference evidence="5 6" key="1">
    <citation type="submission" date="2024-05" db="EMBL/GenBank/DDBJ databases">
        <authorList>
            <consortium name="Candidatus Magnetaquicoccaceae bacterium FCR-1 genome sequencing consortium"/>
            <person name="Shimoshige H."/>
            <person name="Shimamura S."/>
            <person name="Taoka A."/>
            <person name="Kobayashi H."/>
            <person name="Maekawa T."/>
        </authorList>
    </citation>
    <scope>NUCLEOTIDE SEQUENCE [LARGE SCALE GENOMIC DNA]</scope>
    <source>
        <strain evidence="5 6">FCR-1</strain>
    </source>
</reference>
<comment type="caution">
    <text evidence="5">The sequence shown here is derived from an EMBL/GenBank/DDBJ whole genome shotgun (WGS) entry which is preliminary data.</text>
</comment>
<feature type="signal peptide" evidence="3">
    <location>
        <begin position="1"/>
        <end position="26"/>
    </location>
</feature>
<evidence type="ECO:0000313" key="5">
    <source>
        <dbReference type="EMBL" id="GAB0058913.1"/>
    </source>
</evidence>
<protein>
    <submittedName>
        <fullName evidence="5">Branched-chain amino acid transport system substrate-binding protein</fullName>
    </submittedName>
</protein>
<evidence type="ECO:0000313" key="6">
    <source>
        <dbReference type="Proteomes" id="UP001628193"/>
    </source>
</evidence>
<dbReference type="SUPFAM" id="SSF53822">
    <property type="entry name" value="Periplasmic binding protein-like I"/>
    <property type="match status" value="1"/>
</dbReference>
<dbReference type="Gene3D" id="3.40.50.2300">
    <property type="match status" value="2"/>
</dbReference>
<dbReference type="CDD" id="cd19978">
    <property type="entry name" value="PBP1_ABC_ligand_binding-like"/>
    <property type="match status" value="1"/>
</dbReference>
<evidence type="ECO:0000256" key="1">
    <source>
        <dbReference type="ARBA" id="ARBA00010062"/>
    </source>
</evidence>
<organism evidence="5 6">
    <name type="scientific">Candidatus Magnetaquiglobus chichijimensis</name>
    <dbReference type="NCBI Taxonomy" id="3141448"/>
    <lineage>
        <taxon>Bacteria</taxon>
        <taxon>Pseudomonadati</taxon>
        <taxon>Pseudomonadota</taxon>
        <taxon>Magnetococcia</taxon>
        <taxon>Magnetococcales</taxon>
        <taxon>Candidatus Magnetaquicoccaceae</taxon>
        <taxon>Candidatus Magnetaquiglobus</taxon>
    </lineage>
</organism>
<feature type="chain" id="PRO_5046415273" evidence="3">
    <location>
        <begin position="27"/>
        <end position="394"/>
    </location>
</feature>
<keyword evidence="2 3" id="KW-0732">Signal</keyword>
<accession>A0ABQ0CDG4</accession>
<evidence type="ECO:0000256" key="3">
    <source>
        <dbReference type="SAM" id="SignalP"/>
    </source>
</evidence>
<dbReference type="PANTHER" id="PTHR47235:SF1">
    <property type="entry name" value="BLR6548 PROTEIN"/>
    <property type="match status" value="1"/>
</dbReference>
<dbReference type="Proteomes" id="UP001628193">
    <property type="component" value="Unassembled WGS sequence"/>
</dbReference>
<dbReference type="InterPro" id="IPR028081">
    <property type="entry name" value="Leu-bd"/>
</dbReference>
<comment type="similarity">
    <text evidence="1">Belongs to the leucine-binding protein family.</text>
</comment>
<dbReference type="RefSeq" id="WP_420906631.1">
    <property type="nucleotide sequence ID" value="NZ_BAAFGK010000005.1"/>
</dbReference>
<sequence length="394" mass="42140">MRATFLSALRQATLVLALFSIQPVAAAEIPIGMSTPLESGPVALGQNTRLGVEAYFNAVNKNGGVHGQTLKLIALDDGYEPTRAAVNMRALIEDKKVLAVIGNVGTPTAVVAAPIANETRTILIGAITGAGLLRKNPPERYIFNYRASYAEETAAMIDGLLGLGIKPREIAFFTQNDGYGDSGHAGAVAALKKHGFTDTDTLAHGRYTRNTTHIEGALASILDAETEPRAIIMVGAYPACAAFIREARKDLPNALFINVSFVGSAALAKALGKDGEGVIVTQVTPSLSDTLPGVQAYHKALKQLDPKATADFLSLEGYLAARLLVEGIERAKPTGKPREDREALVKSLESLNDFDLGIGIPVRFDPKDHQASHKVWPTRLVHGEFQPFAWSQLR</sequence>
<proteinExistence type="inferred from homology"/>
<name>A0ABQ0CDG4_9PROT</name>
<dbReference type="EMBL" id="BAAFGK010000005">
    <property type="protein sequence ID" value="GAB0058913.1"/>
    <property type="molecule type" value="Genomic_DNA"/>
</dbReference>